<gene>
    <name evidence="4" type="primary">bamE</name>
    <name evidence="6" type="ORF">ABC977_13250</name>
</gene>
<comment type="caution">
    <text evidence="6">The sequence shown here is derived from an EMBL/GenBank/DDBJ whole genome shotgun (WGS) entry which is preliminary data.</text>
</comment>
<evidence type="ECO:0000259" key="5">
    <source>
        <dbReference type="Pfam" id="PF04355"/>
    </source>
</evidence>
<name>A0ABV4BHA4_9GAMM</name>
<dbReference type="PANTHER" id="PTHR37482">
    <property type="entry name" value="OUTER MEMBRANE PROTEIN ASSEMBLY FACTOR BAME"/>
    <property type="match status" value="1"/>
</dbReference>
<feature type="chain" id="PRO_5044912514" description="Outer membrane protein assembly factor BamE" evidence="4">
    <location>
        <begin position="21"/>
        <end position="162"/>
    </location>
</feature>
<evidence type="ECO:0000256" key="4">
    <source>
        <dbReference type="HAMAP-Rule" id="MF_00925"/>
    </source>
</evidence>
<comment type="subunit">
    <text evidence="4">Part of the Bam complex.</text>
</comment>
<feature type="domain" description="Outer membrane protein assembly factor BamE" evidence="5">
    <location>
        <begin position="48"/>
        <end position="117"/>
    </location>
</feature>
<comment type="function">
    <text evidence="4">Part of the outer membrane protein assembly complex, which is involved in assembly and insertion of beta-barrel proteins into the outer membrane.</text>
</comment>
<dbReference type="Proteomes" id="UP001564408">
    <property type="component" value="Unassembled WGS sequence"/>
</dbReference>
<keyword evidence="3 4" id="KW-0998">Cell outer membrane</keyword>
<evidence type="ECO:0000313" key="6">
    <source>
        <dbReference type="EMBL" id="MEY6433369.1"/>
    </source>
</evidence>
<comment type="subcellular location">
    <subcellularLocation>
        <location evidence="4">Cell outer membrane</location>
    </subcellularLocation>
</comment>
<dbReference type="InterPro" id="IPR007450">
    <property type="entry name" value="BamE_dom"/>
</dbReference>
<organism evidence="6 7">
    <name type="scientific">Thioalkalicoccus limnaeus</name>
    <dbReference type="NCBI Taxonomy" id="120681"/>
    <lineage>
        <taxon>Bacteria</taxon>
        <taxon>Pseudomonadati</taxon>
        <taxon>Pseudomonadota</taxon>
        <taxon>Gammaproteobacteria</taxon>
        <taxon>Chromatiales</taxon>
        <taxon>Chromatiaceae</taxon>
        <taxon>Thioalkalicoccus</taxon>
    </lineage>
</organism>
<keyword evidence="2 4" id="KW-0472">Membrane</keyword>
<keyword evidence="7" id="KW-1185">Reference proteome</keyword>
<dbReference type="PANTHER" id="PTHR37482:SF1">
    <property type="entry name" value="OUTER MEMBRANE PROTEIN ASSEMBLY FACTOR BAME"/>
    <property type="match status" value="1"/>
</dbReference>
<evidence type="ECO:0000256" key="3">
    <source>
        <dbReference type="ARBA" id="ARBA00023237"/>
    </source>
</evidence>
<evidence type="ECO:0000256" key="1">
    <source>
        <dbReference type="ARBA" id="ARBA00022729"/>
    </source>
</evidence>
<keyword evidence="1 4" id="KW-0732">Signal</keyword>
<dbReference type="RefSeq" id="WP_369667755.1">
    <property type="nucleotide sequence ID" value="NZ_JBDKXB010000020.1"/>
</dbReference>
<dbReference type="Gene3D" id="3.30.1450.10">
    <property type="match status" value="1"/>
</dbReference>
<dbReference type="EMBL" id="JBDKXB010000020">
    <property type="protein sequence ID" value="MEY6433369.1"/>
    <property type="molecule type" value="Genomic_DNA"/>
</dbReference>
<reference evidence="6 7" key="1">
    <citation type="submission" date="2024-05" db="EMBL/GenBank/DDBJ databases">
        <title>Genome Sequence and Characterization of the New Strain Purple Sulfur Bacterium of Genus Thioalkalicoccus.</title>
        <authorList>
            <person name="Bryantseva I.A."/>
            <person name="Kyndt J.A."/>
            <person name="Imhoff J.F."/>
        </authorList>
    </citation>
    <scope>NUCLEOTIDE SEQUENCE [LARGE SCALE GENOMIC DNA]</scope>
    <source>
        <strain evidence="6 7">Um2</strain>
    </source>
</reference>
<comment type="similarity">
    <text evidence="4">Belongs to the BamE family.</text>
</comment>
<dbReference type="HAMAP" id="MF_00925">
    <property type="entry name" value="OM_assembly_BamE"/>
    <property type="match status" value="1"/>
</dbReference>
<proteinExistence type="inferred from homology"/>
<dbReference type="Pfam" id="PF04355">
    <property type="entry name" value="BamE"/>
    <property type="match status" value="1"/>
</dbReference>
<evidence type="ECO:0000313" key="7">
    <source>
        <dbReference type="Proteomes" id="UP001564408"/>
    </source>
</evidence>
<feature type="signal peptide" evidence="4">
    <location>
        <begin position="1"/>
        <end position="20"/>
    </location>
</feature>
<dbReference type="InterPro" id="IPR026592">
    <property type="entry name" value="BamE"/>
</dbReference>
<evidence type="ECO:0000256" key="2">
    <source>
        <dbReference type="ARBA" id="ARBA00023136"/>
    </source>
</evidence>
<sequence length="162" mass="18960" precursor="true">MRQIISLLALGLILGLPGCAGKPGDTTSQGASRLQHMPFVYRMTVQQGNIITEEMVDELRLGLTKRQVRFLLGTPLLTDFFHSDRWDYTYTIRRRHEPMQIKRLTLFFEEDQLARIEGDLQPDLERAETREREDLIVTVPDWEDRRGLFRRAFDRVGDPRTD</sequence>
<dbReference type="InterPro" id="IPR037873">
    <property type="entry name" value="BamE-like"/>
</dbReference>
<accession>A0ABV4BHA4</accession>
<protein>
    <recommendedName>
        <fullName evidence="4">Outer membrane protein assembly factor BamE</fullName>
    </recommendedName>
</protein>